<name>A0ABT1VXA4_9PROT</name>
<protein>
    <recommendedName>
        <fullName evidence="3">Ribosome hibernation promoting factor</fullName>
    </recommendedName>
</protein>
<keyword evidence="1" id="KW-0810">Translation regulation</keyword>
<keyword evidence="6" id="KW-1185">Reference proteome</keyword>
<dbReference type="InterPro" id="IPR038416">
    <property type="entry name" value="Ribosom_S30AE_C_sf"/>
</dbReference>
<accession>A0ABT1VXA4</accession>
<reference evidence="5 6" key="1">
    <citation type="submission" date="2022-06" db="EMBL/GenBank/DDBJ databases">
        <title>Rhizosaccharibacter gen. nov. sp. nov. KSS12, endophytic bacteria isolated from sugarcane.</title>
        <authorList>
            <person name="Pitiwittayakul N."/>
        </authorList>
    </citation>
    <scope>NUCLEOTIDE SEQUENCE [LARGE SCALE GENOMIC DNA]</scope>
    <source>
        <strain evidence="5 6">KSS12</strain>
    </source>
</reference>
<organism evidence="5 6">
    <name type="scientific">Rhizosaccharibacter radicis</name>
    <dbReference type="NCBI Taxonomy" id="2782605"/>
    <lineage>
        <taxon>Bacteria</taxon>
        <taxon>Pseudomonadati</taxon>
        <taxon>Pseudomonadota</taxon>
        <taxon>Alphaproteobacteria</taxon>
        <taxon>Acetobacterales</taxon>
        <taxon>Acetobacteraceae</taxon>
        <taxon>Rhizosaccharibacter</taxon>
    </lineage>
</organism>
<dbReference type="Pfam" id="PF16321">
    <property type="entry name" value="Ribosom_S30AE_C"/>
    <property type="match status" value="1"/>
</dbReference>
<evidence type="ECO:0000256" key="2">
    <source>
        <dbReference type="ARBA" id="ARBA00038695"/>
    </source>
</evidence>
<dbReference type="SUPFAM" id="SSF69754">
    <property type="entry name" value="Ribosome binding protein Y (YfiA homologue)"/>
    <property type="match status" value="1"/>
</dbReference>
<gene>
    <name evidence="5" type="ORF">NFI88_05500</name>
</gene>
<dbReference type="Proteomes" id="UP001524547">
    <property type="component" value="Unassembled WGS sequence"/>
</dbReference>
<evidence type="ECO:0000256" key="3">
    <source>
        <dbReference type="ARBA" id="ARBA00041148"/>
    </source>
</evidence>
<dbReference type="RefSeq" id="WP_422919032.1">
    <property type="nucleotide sequence ID" value="NZ_JAMZEJ010000003.1"/>
</dbReference>
<dbReference type="Gene3D" id="3.30.160.100">
    <property type="entry name" value="Ribosome hibernation promotion factor-like"/>
    <property type="match status" value="1"/>
</dbReference>
<dbReference type="PANTHER" id="PTHR33231:SF1">
    <property type="entry name" value="30S RIBOSOMAL PROTEIN"/>
    <property type="match status" value="1"/>
</dbReference>
<dbReference type="Gene3D" id="3.30.505.50">
    <property type="entry name" value="Sigma 54 modulation/S30EA ribosomal protein, C-terminal domain"/>
    <property type="match status" value="1"/>
</dbReference>
<dbReference type="EMBL" id="JAMZEJ010000003">
    <property type="protein sequence ID" value="MCQ8240298.1"/>
    <property type="molecule type" value="Genomic_DNA"/>
</dbReference>
<dbReference type="InterPro" id="IPR003489">
    <property type="entry name" value="RHF/RaiA"/>
</dbReference>
<comment type="subunit">
    <text evidence="2">Associates exclusively with 100S ribosomes, which are dimers of 70S ribosomes.</text>
</comment>
<dbReference type="PANTHER" id="PTHR33231">
    <property type="entry name" value="30S RIBOSOMAL PROTEIN"/>
    <property type="match status" value="1"/>
</dbReference>
<dbReference type="InterPro" id="IPR036567">
    <property type="entry name" value="RHF-like"/>
</dbReference>
<evidence type="ECO:0000256" key="1">
    <source>
        <dbReference type="ARBA" id="ARBA00022845"/>
    </source>
</evidence>
<feature type="domain" description="Sigma 54 modulation/S30EA ribosomal protein C-terminal" evidence="4">
    <location>
        <begin position="136"/>
        <end position="187"/>
    </location>
</feature>
<sequence length="194" mass="21622">MRITVGGACQEELNDTLRRRVASHLSRIAARYFGQAEEACVTFGRARSFFTCDINLQADRGLMLHGEGEAADAPSAFDDAVEHIARRLRRYRRRVREHARDVARRDEPEIGRQYVLKPTETDGSRMGAGMAPVCATVVDTERMPLSTLSVGEALMRLELADEPALMFRNCATGEINAVVRRPDGLIGWMDPTSE</sequence>
<proteinExistence type="predicted"/>
<evidence type="ECO:0000259" key="4">
    <source>
        <dbReference type="Pfam" id="PF16321"/>
    </source>
</evidence>
<dbReference type="InterPro" id="IPR050574">
    <property type="entry name" value="HPF/YfiA_ribosome-assoc"/>
</dbReference>
<evidence type="ECO:0000313" key="5">
    <source>
        <dbReference type="EMBL" id="MCQ8240298.1"/>
    </source>
</evidence>
<evidence type="ECO:0000313" key="6">
    <source>
        <dbReference type="Proteomes" id="UP001524547"/>
    </source>
</evidence>
<dbReference type="Pfam" id="PF02482">
    <property type="entry name" value="Ribosomal_S30AE"/>
    <property type="match status" value="1"/>
</dbReference>
<comment type="caution">
    <text evidence="5">The sequence shown here is derived from an EMBL/GenBank/DDBJ whole genome shotgun (WGS) entry which is preliminary data.</text>
</comment>
<dbReference type="InterPro" id="IPR032528">
    <property type="entry name" value="Ribosom_S30AE_C"/>
</dbReference>